<gene>
    <name evidence="1" type="ORF">CLUMA_CG003616</name>
</gene>
<proteinExistence type="predicted"/>
<protein>
    <submittedName>
        <fullName evidence="1">CLUMA_CG003616, isoform A</fullName>
    </submittedName>
</protein>
<dbReference type="EMBL" id="CVRI01000014">
    <property type="protein sequence ID" value="CRK89685.1"/>
    <property type="molecule type" value="Genomic_DNA"/>
</dbReference>
<reference evidence="1 2" key="1">
    <citation type="submission" date="2015-04" db="EMBL/GenBank/DDBJ databases">
        <authorList>
            <person name="Syromyatnikov M.Y."/>
            <person name="Popov V.N."/>
        </authorList>
    </citation>
    <scope>NUCLEOTIDE SEQUENCE [LARGE SCALE GENOMIC DNA]</scope>
</reference>
<dbReference type="OrthoDB" id="6779992at2759"/>
<organism evidence="1 2">
    <name type="scientific">Clunio marinus</name>
    <dbReference type="NCBI Taxonomy" id="568069"/>
    <lineage>
        <taxon>Eukaryota</taxon>
        <taxon>Metazoa</taxon>
        <taxon>Ecdysozoa</taxon>
        <taxon>Arthropoda</taxon>
        <taxon>Hexapoda</taxon>
        <taxon>Insecta</taxon>
        <taxon>Pterygota</taxon>
        <taxon>Neoptera</taxon>
        <taxon>Endopterygota</taxon>
        <taxon>Diptera</taxon>
        <taxon>Nematocera</taxon>
        <taxon>Chironomoidea</taxon>
        <taxon>Chironomidae</taxon>
        <taxon>Clunio</taxon>
    </lineage>
</organism>
<evidence type="ECO:0000313" key="1">
    <source>
        <dbReference type="EMBL" id="CRK89685.1"/>
    </source>
</evidence>
<name>A0A1J1HNR5_9DIPT</name>
<dbReference type="AlphaFoldDB" id="A0A1J1HNR5"/>
<sequence length="94" mass="10648">MENAKVNKKNESETIDVVSNNSLMDFLKDEECCENVDEVRLFSEINRLAGLSKSKFTDENDDRTIEELLKEAESLINQPIGVNNANYTISSNMT</sequence>
<evidence type="ECO:0000313" key="2">
    <source>
        <dbReference type="Proteomes" id="UP000183832"/>
    </source>
</evidence>
<keyword evidence="2" id="KW-1185">Reference proteome</keyword>
<dbReference type="Proteomes" id="UP000183832">
    <property type="component" value="Unassembled WGS sequence"/>
</dbReference>
<accession>A0A1J1HNR5</accession>